<keyword evidence="1" id="KW-1133">Transmembrane helix</keyword>
<evidence type="ECO:0000313" key="4">
    <source>
        <dbReference type="Proteomes" id="UP000201838"/>
    </source>
</evidence>
<name>A0A238IV76_9RHOB</name>
<keyword evidence="2" id="KW-0732">Signal</keyword>
<evidence type="ECO:0000256" key="1">
    <source>
        <dbReference type="SAM" id="Phobius"/>
    </source>
</evidence>
<evidence type="ECO:0008006" key="5">
    <source>
        <dbReference type="Google" id="ProtNLM"/>
    </source>
</evidence>
<feature type="signal peptide" evidence="2">
    <location>
        <begin position="1"/>
        <end position="20"/>
    </location>
</feature>
<organism evidence="3 4">
    <name type="scientific">Boseongicola aestuarii</name>
    <dbReference type="NCBI Taxonomy" id="1470561"/>
    <lineage>
        <taxon>Bacteria</taxon>
        <taxon>Pseudomonadati</taxon>
        <taxon>Pseudomonadota</taxon>
        <taxon>Alphaproteobacteria</taxon>
        <taxon>Rhodobacterales</taxon>
        <taxon>Paracoccaceae</taxon>
        <taxon>Boseongicola</taxon>
    </lineage>
</organism>
<feature type="transmembrane region" description="Helical" evidence="1">
    <location>
        <begin position="44"/>
        <end position="67"/>
    </location>
</feature>
<reference evidence="3 4" key="1">
    <citation type="submission" date="2017-05" db="EMBL/GenBank/DDBJ databases">
        <authorList>
            <person name="Song R."/>
            <person name="Chenine A.L."/>
            <person name="Ruprecht R.M."/>
        </authorList>
    </citation>
    <scope>NUCLEOTIDE SEQUENCE [LARGE SCALE GENOMIC DNA]</scope>
    <source>
        <strain evidence="3 4">CECT 8489</strain>
    </source>
</reference>
<dbReference type="EMBL" id="FXXQ01000001">
    <property type="protein sequence ID" value="SMX22369.1"/>
    <property type="molecule type" value="Genomic_DNA"/>
</dbReference>
<keyword evidence="1" id="KW-0812">Transmembrane</keyword>
<evidence type="ECO:0000256" key="2">
    <source>
        <dbReference type="SAM" id="SignalP"/>
    </source>
</evidence>
<keyword evidence="1" id="KW-0472">Membrane</keyword>
<dbReference type="Proteomes" id="UP000201838">
    <property type="component" value="Unassembled WGS sequence"/>
</dbReference>
<evidence type="ECO:0000313" key="3">
    <source>
        <dbReference type="EMBL" id="SMX22369.1"/>
    </source>
</evidence>
<sequence>MKNSFAGFAIAAMMATSVSAGGLDAAVEEEAVMAPEVVVEESTASSGSAADMIFPLVAMAIMAATILDR</sequence>
<protein>
    <recommendedName>
        <fullName evidence="5">Ferrochelatase</fullName>
    </recommendedName>
</protein>
<accession>A0A238IV76</accession>
<dbReference type="RefSeq" id="WP_093972329.1">
    <property type="nucleotide sequence ID" value="NZ_FXXQ01000001.1"/>
</dbReference>
<gene>
    <name evidence="3" type="ORF">BOA8489_00465</name>
</gene>
<keyword evidence="4" id="KW-1185">Reference proteome</keyword>
<feature type="chain" id="PRO_5012511701" description="Ferrochelatase" evidence="2">
    <location>
        <begin position="21"/>
        <end position="69"/>
    </location>
</feature>
<proteinExistence type="predicted"/>
<dbReference type="AlphaFoldDB" id="A0A238IV76"/>